<dbReference type="GO" id="GO:0042128">
    <property type="term" value="P:nitrate assimilation"/>
    <property type="evidence" value="ECO:0007669"/>
    <property type="project" value="UniProtKB-KW"/>
</dbReference>
<dbReference type="Proteomes" id="UP001223336">
    <property type="component" value="Unassembled WGS sequence"/>
</dbReference>
<reference evidence="13 14" key="1">
    <citation type="submission" date="2023-08" db="EMBL/GenBank/DDBJ databases">
        <title>New molecular markers tilS and rpoB for phylogenetic and monitoring studies of the genus Thiothrix biodiversity.</title>
        <authorList>
            <person name="Ravin N.V."/>
            <person name="Smolyakov D."/>
            <person name="Markov N.D."/>
            <person name="Beletsky A.V."/>
            <person name="Mardanov A.V."/>
            <person name="Rudenko T.S."/>
            <person name="Grabovich M.Y."/>
        </authorList>
    </citation>
    <scope>NUCLEOTIDE SEQUENCE</scope>
    <source>
        <strain evidence="13">DNT52</strain>
        <strain evidence="12 14">H33</strain>
    </source>
</reference>
<dbReference type="GO" id="GO:0016020">
    <property type="term" value="C:membrane"/>
    <property type="evidence" value="ECO:0007669"/>
    <property type="project" value="TreeGrafter"/>
</dbReference>
<proteinExistence type="inferred from homology"/>
<evidence type="ECO:0000256" key="7">
    <source>
        <dbReference type="ARBA" id="ARBA00023002"/>
    </source>
</evidence>
<keyword evidence="8" id="KW-0408">Iron</keyword>
<evidence type="ECO:0000256" key="9">
    <source>
        <dbReference type="ARBA" id="ARBA00023014"/>
    </source>
</evidence>
<dbReference type="InterPro" id="IPR041957">
    <property type="entry name" value="CT_Nitrate-R-NapA-like"/>
</dbReference>
<evidence type="ECO:0000313" key="13">
    <source>
        <dbReference type="EMBL" id="WML86902.1"/>
    </source>
</evidence>
<dbReference type="InterPro" id="IPR006656">
    <property type="entry name" value="Mopterin_OxRdtase"/>
</dbReference>
<keyword evidence="6" id="KW-0479">Metal-binding</keyword>
<dbReference type="SMART" id="SM00926">
    <property type="entry name" value="Molybdop_Fe4S4"/>
    <property type="match status" value="1"/>
</dbReference>
<dbReference type="Gene3D" id="2.40.40.20">
    <property type="match status" value="1"/>
</dbReference>
<evidence type="ECO:0000259" key="11">
    <source>
        <dbReference type="PROSITE" id="PS51669"/>
    </source>
</evidence>
<dbReference type="Pfam" id="PF01568">
    <property type="entry name" value="Molydop_binding"/>
    <property type="match status" value="1"/>
</dbReference>
<name>A0AA51QZD7_9GAMM</name>
<gene>
    <name evidence="12" type="ORF">RCC75_18955</name>
    <name evidence="13" type="ORF">RCG00_21835</name>
</gene>
<evidence type="ECO:0000256" key="10">
    <source>
        <dbReference type="ARBA" id="ARBA00023063"/>
    </source>
</evidence>
<dbReference type="GO" id="GO:0016491">
    <property type="term" value="F:oxidoreductase activity"/>
    <property type="evidence" value="ECO:0007669"/>
    <property type="project" value="UniProtKB-KW"/>
</dbReference>
<dbReference type="GO" id="GO:0046872">
    <property type="term" value="F:metal ion binding"/>
    <property type="evidence" value="ECO:0007669"/>
    <property type="project" value="UniProtKB-KW"/>
</dbReference>
<dbReference type="InterPro" id="IPR006657">
    <property type="entry name" value="MoPterin_dinucl-bd_dom"/>
</dbReference>
<dbReference type="SUPFAM" id="SSF53706">
    <property type="entry name" value="Formate dehydrogenase/DMSO reductase, domains 1-3"/>
    <property type="match status" value="1"/>
</dbReference>
<organism evidence="13">
    <name type="scientific">Thiothrix subterranea</name>
    <dbReference type="NCBI Taxonomy" id="2735563"/>
    <lineage>
        <taxon>Bacteria</taxon>
        <taxon>Pseudomonadati</taxon>
        <taxon>Pseudomonadota</taxon>
        <taxon>Gammaproteobacteria</taxon>
        <taxon>Thiotrichales</taxon>
        <taxon>Thiotrichaceae</taxon>
        <taxon>Thiothrix</taxon>
    </lineage>
</organism>
<keyword evidence="5" id="KW-0500">Molybdenum</keyword>
<keyword evidence="9" id="KW-0411">Iron-sulfur</keyword>
<evidence type="ECO:0000313" key="12">
    <source>
        <dbReference type="EMBL" id="MDQ5770615.1"/>
    </source>
</evidence>
<dbReference type="Gene3D" id="2.20.25.90">
    <property type="entry name" value="ADC-like domains"/>
    <property type="match status" value="1"/>
</dbReference>
<dbReference type="Pfam" id="PF04879">
    <property type="entry name" value="Molybdop_Fe4S4"/>
    <property type="match status" value="1"/>
</dbReference>
<evidence type="ECO:0000256" key="3">
    <source>
        <dbReference type="ARBA" id="ARBA00008747"/>
    </source>
</evidence>
<keyword evidence="14" id="KW-1185">Reference proteome</keyword>
<dbReference type="GO" id="GO:0043546">
    <property type="term" value="F:molybdopterin cofactor binding"/>
    <property type="evidence" value="ECO:0007669"/>
    <property type="project" value="InterPro"/>
</dbReference>
<protein>
    <submittedName>
        <fullName evidence="13">Molybdopterin-dependent oxidoreductase</fullName>
    </submittedName>
</protein>
<dbReference type="GO" id="GO:0045333">
    <property type="term" value="P:cellular respiration"/>
    <property type="evidence" value="ECO:0007669"/>
    <property type="project" value="UniProtKB-ARBA"/>
</dbReference>
<dbReference type="Pfam" id="PF00384">
    <property type="entry name" value="Molybdopterin"/>
    <property type="match status" value="1"/>
</dbReference>
<evidence type="ECO:0000256" key="8">
    <source>
        <dbReference type="ARBA" id="ARBA00023004"/>
    </source>
</evidence>
<dbReference type="GO" id="GO:0051539">
    <property type="term" value="F:4 iron, 4 sulfur cluster binding"/>
    <property type="evidence" value="ECO:0007669"/>
    <property type="project" value="UniProtKB-KW"/>
</dbReference>
<dbReference type="InterPro" id="IPR050123">
    <property type="entry name" value="Prok_molybdopt-oxidoreductase"/>
</dbReference>
<dbReference type="RefSeq" id="WP_308136299.1">
    <property type="nucleotide sequence ID" value="NZ_CP133217.1"/>
</dbReference>
<evidence type="ECO:0000256" key="2">
    <source>
        <dbReference type="ARBA" id="ARBA00001966"/>
    </source>
</evidence>
<evidence type="ECO:0000313" key="14">
    <source>
        <dbReference type="Proteomes" id="UP001223336"/>
    </source>
</evidence>
<dbReference type="Gene3D" id="1.10.10.1100">
    <property type="entry name" value="BFD-like [2Fe-2S]-binding domain"/>
    <property type="match status" value="1"/>
</dbReference>
<comment type="similarity">
    <text evidence="3">Belongs to the prokaryotic molybdopterin-containing oxidoreductase family. NasA/NapA/NarB subfamily.</text>
</comment>
<dbReference type="Pfam" id="PF04324">
    <property type="entry name" value="Fer2_BFD"/>
    <property type="match status" value="1"/>
</dbReference>
<dbReference type="InterPro" id="IPR007419">
    <property type="entry name" value="BFD-like_2Fe2S-bd_dom"/>
</dbReference>
<keyword evidence="10" id="KW-0534">Nitrate assimilation</keyword>
<keyword evidence="7" id="KW-0560">Oxidoreductase</keyword>
<evidence type="ECO:0000256" key="1">
    <source>
        <dbReference type="ARBA" id="ARBA00001942"/>
    </source>
</evidence>
<dbReference type="AlphaFoldDB" id="A0AA51QZD7"/>
<dbReference type="GO" id="GO:1990204">
    <property type="term" value="C:oxidoreductase complex"/>
    <property type="evidence" value="ECO:0007669"/>
    <property type="project" value="UniProtKB-ARBA"/>
</dbReference>
<accession>A0AA51QZD7</accession>
<dbReference type="Gene3D" id="3.40.50.740">
    <property type="match status" value="1"/>
</dbReference>
<dbReference type="Gene3D" id="3.40.228.10">
    <property type="entry name" value="Dimethylsulfoxide Reductase, domain 2"/>
    <property type="match status" value="1"/>
</dbReference>
<evidence type="ECO:0000256" key="5">
    <source>
        <dbReference type="ARBA" id="ARBA00022505"/>
    </source>
</evidence>
<dbReference type="PROSITE" id="PS51669">
    <property type="entry name" value="4FE4S_MOW_BIS_MGD"/>
    <property type="match status" value="1"/>
</dbReference>
<dbReference type="CDD" id="cd02791">
    <property type="entry name" value="MopB_CT_Nitrate-R-NapA-like"/>
    <property type="match status" value="1"/>
</dbReference>
<comment type="cofactor">
    <cofactor evidence="2">
        <name>[4Fe-4S] cluster</name>
        <dbReference type="ChEBI" id="CHEBI:49883"/>
    </cofactor>
</comment>
<dbReference type="Proteomes" id="UP001229862">
    <property type="component" value="Chromosome"/>
</dbReference>
<dbReference type="PANTHER" id="PTHR43105:SF9">
    <property type="entry name" value="NADPH-FE(3+) OXIDOREDUCTASE SUBUNIT ALPHA"/>
    <property type="match status" value="1"/>
</dbReference>
<dbReference type="EMBL" id="JAVFKN010000034">
    <property type="protein sequence ID" value="MDQ5770615.1"/>
    <property type="molecule type" value="Genomic_DNA"/>
</dbReference>
<dbReference type="EMBL" id="CP133217">
    <property type="protein sequence ID" value="WML86902.1"/>
    <property type="molecule type" value="Genomic_DNA"/>
</dbReference>
<dbReference type="SUPFAM" id="SSF50692">
    <property type="entry name" value="ADC-like"/>
    <property type="match status" value="1"/>
</dbReference>
<dbReference type="InterPro" id="IPR006963">
    <property type="entry name" value="Mopterin_OxRdtase_4Fe-4S_dom"/>
</dbReference>
<dbReference type="InterPro" id="IPR041854">
    <property type="entry name" value="BFD-like_2Fe2S-bd_dom_sf"/>
</dbReference>
<sequence>MPKTTRTTCPYCGVGCGVIVEQDAAGAFKVRPDKEHPANLGRLCSKGTALAETLDHPQRLLYPEIDGQRVSWDVATSAIASRFQQIIAAHGADAVAFYVSGQLLTEDYYVANKLMKGYLGSANIDTNSRLCMSSAVAAHKRAFGEDLVSCSYEDLEAAELIVLVGSNTAWCHPVLYQRMVKAKKYNAALKVVTIDPRRTQTTDLADLHLGLAPGTDAFLFNGLLNWLAENGHTDAAFVSQSTNGMEQAVELAKTTAPSVQSVAEQCRLSVEDVQRFYTLFGTTAQVVTVFSQGINQSSSGVDKGNALINCHLLTGRIGKVGAGAFSFTGQPNAMGGREVGGLANQLAAHLDIDNPQHRDLVQRFWQSPRIAPQAGLKAVDLFQAIEAGKVKAVWIMGTNPAVSLPDSAQVRRALLGCELVVVSDCVRNTDTVDLAHIRLPALTWGERDGTVTNSDRTISRQPPFLPAPGEAKQDWQILADVAQAMGFGAAFAYQSAHEIFREHAALSAFENHGARCFNLGAWQTLTAADYDQLPPTQWPLDAAGQGTTRLFADGKFFTPSGKAQFIAVQPRLPQSQRTPEFPFVLNTGRVRDHWHTLTRTGISPRLSAHVAEPYVEMHPCDARDQGLQDGGIARLYTATQSVLVKVKISRDQQRGSLFVPMHWSGQFSGAAGVGALIPAIVDPISGQPEGKHAVVAIEAYAAAWQGFLISRRKLPLGALREGRPPVAPTEIHGRGDWQSPSYPYWTAIKIENAWRYEFASTSPIADWATFARNLLCQHADDVNWTEYLDVARQTYRAARFTGGQLESCLFISASAARLPPRDWLVSLFAHETLSPADRTSLLAGKPAVAGEDKGRTVCACFNVGEKTIRKAIAEQGLSSVEAIGRCLNAGTNCGSCLPELQALLG</sequence>
<dbReference type="InterPro" id="IPR009010">
    <property type="entry name" value="Asp_de-COase-like_dom_sf"/>
</dbReference>
<evidence type="ECO:0000256" key="4">
    <source>
        <dbReference type="ARBA" id="ARBA00022485"/>
    </source>
</evidence>
<comment type="cofactor">
    <cofactor evidence="1">
        <name>Mo-bis(molybdopterin guanine dinucleotide)</name>
        <dbReference type="ChEBI" id="CHEBI:60539"/>
    </cofactor>
</comment>
<feature type="domain" description="4Fe-4S Mo/W bis-MGD-type" evidence="11">
    <location>
        <begin position="2"/>
        <end position="58"/>
    </location>
</feature>
<dbReference type="PANTHER" id="PTHR43105">
    <property type="entry name" value="RESPIRATORY NITRATE REDUCTASE"/>
    <property type="match status" value="1"/>
</dbReference>
<keyword evidence="4" id="KW-0004">4Fe-4S</keyword>
<evidence type="ECO:0000256" key="6">
    <source>
        <dbReference type="ARBA" id="ARBA00022723"/>
    </source>
</evidence>
<dbReference type="CDD" id="cd02754">
    <property type="entry name" value="MopB_Nitrate-R-NapA-like"/>
    <property type="match status" value="1"/>
</dbReference>